<evidence type="ECO:0000313" key="3">
    <source>
        <dbReference type="EMBL" id="SVA60780.1"/>
    </source>
</evidence>
<dbReference type="PANTHER" id="PTHR30204:SF15">
    <property type="entry name" value="BLL5018 PROTEIN"/>
    <property type="match status" value="1"/>
</dbReference>
<dbReference type="InterPro" id="IPR047057">
    <property type="entry name" value="MerR_fam"/>
</dbReference>
<dbReference type="Gene3D" id="1.10.1660.10">
    <property type="match status" value="1"/>
</dbReference>
<dbReference type="AlphaFoldDB" id="A0A381X827"/>
<dbReference type="PANTHER" id="PTHR30204">
    <property type="entry name" value="REDOX-CYCLING DRUG-SENSING TRANSCRIPTIONAL ACTIVATOR SOXR"/>
    <property type="match status" value="1"/>
</dbReference>
<evidence type="ECO:0000256" key="1">
    <source>
        <dbReference type="ARBA" id="ARBA00023125"/>
    </source>
</evidence>
<dbReference type="CDD" id="cd04765">
    <property type="entry name" value="HTH_MlrA-like_sg2"/>
    <property type="match status" value="1"/>
</dbReference>
<proteinExistence type="predicted"/>
<sequence length="123" mass="14173">MSENVAKKVYYSIGEVCDLSGLKPHVLRYWESQFDVLKPTKNRGGNRAYRSKDIEVVLLVKHLLYDEKYTIEGANKRLLEVRREGELKAEREEVLRPQFLSTMKDELAELRAVLTPDSSETGS</sequence>
<reference evidence="3" key="1">
    <citation type="submission" date="2018-05" db="EMBL/GenBank/DDBJ databases">
        <authorList>
            <person name="Lanie J.A."/>
            <person name="Ng W.-L."/>
            <person name="Kazmierczak K.M."/>
            <person name="Andrzejewski T.M."/>
            <person name="Davidsen T.M."/>
            <person name="Wayne K.J."/>
            <person name="Tettelin H."/>
            <person name="Glass J.I."/>
            <person name="Rusch D."/>
            <person name="Podicherti R."/>
            <person name="Tsui H.-C.T."/>
            <person name="Winkler M.E."/>
        </authorList>
    </citation>
    <scope>NUCLEOTIDE SEQUENCE</scope>
</reference>
<dbReference type="SMART" id="SM00422">
    <property type="entry name" value="HTH_MERR"/>
    <property type="match status" value="1"/>
</dbReference>
<feature type="domain" description="HTH merR-type" evidence="2">
    <location>
        <begin position="10"/>
        <end position="81"/>
    </location>
</feature>
<name>A0A381X827_9ZZZZ</name>
<dbReference type="EMBL" id="UINC01014204">
    <property type="protein sequence ID" value="SVA60780.1"/>
    <property type="molecule type" value="Genomic_DNA"/>
</dbReference>
<dbReference type="InterPro" id="IPR009061">
    <property type="entry name" value="DNA-bd_dom_put_sf"/>
</dbReference>
<gene>
    <name evidence="3" type="ORF">METZ01_LOCUS113634</name>
</gene>
<dbReference type="PROSITE" id="PS50937">
    <property type="entry name" value="HTH_MERR_2"/>
    <property type="match status" value="1"/>
</dbReference>
<protein>
    <recommendedName>
        <fullName evidence="2">HTH merR-type domain-containing protein</fullName>
    </recommendedName>
</protein>
<accession>A0A381X827</accession>
<dbReference type="SUPFAM" id="SSF46955">
    <property type="entry name" value="Putative DNA-binding domain"/>
    <property type="match status" value="1"/>
</dbReference>
<dbReference type="Pfam" id="PF13411">
    <property type="entry name" value="MerR_1"/>
    <property type="match status" value="1"/>
</dbReference>
<organism evidence="3">
    <name type="scientific">marine metagenome</name>
    <dbReference type="NCBI Taxonomy" id="408172"/>
    <lineage>
        <taxon>unclassified sequences</taxon>
        <taxon>metagenomes</taxon>
        <taxon>ecological metagenomes</taxon>
    </lineage>
</organism>
<dbReference type="GO" id="GO:0003677">
    <property type="term" value="F:DNA binding"/>
    <property type="evidence" value="ECO:0007669"/>
    <property type="project" value="UniProtKB-KW"/>
</dbReference>
<evidence type="ECO:0000259" key="2">
    <source>
        <dbReference type="PROSITE" id="PS50937"/>
    </source>
</evidence>
<keyword evidence="1" id="KW-0238">DNA-binding</keyword>
<dbReference type="InterPro" id="IPR000551">
    <property type="entry name" value="MerR-type_HTH_dom"/>
</dbReference>
<dbReference type="GO" id="GO:0003700">
    <property type="term" value="F:DNA-binding transcription factor activity"/>
    <property type="evidence" value="ECO:0007669"/>
    <property type="project" value="InterPro"/>
</dbReference>